<evidence type="ECO:0000313" key="3">
    <source>
        <dbReference type="Proteomes" id="UP001259832"/>
    </source>
</evidence>
<feature type="chain" id="PRO_5042099468" description="Cysteine-rich protein" evidence="1">
    <location>
        <begin position="24"/>
        <end position="187"/>
    </location>
</feature>
<dbReference type="PANTHER" id="PTHR36519">
    <property type="entry name" value="FIP (FUNGUS-INDUCED PROTEIN) RELATED-RELATED"/>
    <property type="match status" value="1"/>
</dbReference>
<proteinExistence type="predicted"/>
<evidence type="ECO:0000313" key="2">
    <source>
        <dbReference type="EMBL" id="KAK1940913.1"/>
    </source>
</evidence>
<organism evidence="2 3">
    <name type="scientific">Phytophthora citrophthora</name>
    <dbReference type="NCBI Taxonomy" id="4793"/>
    <lineage>
        <taxon>Eukaryota</taxon>
        <taxon>Sar</taxon>
        <taxon>Stramenopiles</taxon>
        <taxon>Oomycota</taxon>
        <taxon>Peronosporomycetes</taxon>
        <taxon>Peronosporales</taxon>
        <taxon>Peronosporaceae</taxon>
        <taxon>Phytophthora</taxon>
    </lineage>
</organism>
<dbReference type="PANTHER" id="PTHR36519:SF9">
    <property type="entry name" value="EB DOMAIN-CONTAINING PROTEIN-RELATED"/>
    <property type="match status" value="1"/>
</dbReference>
<gene>
    <name evidence="2" type="ORF">P3T76_007619</name>
</gene>
<protein>
    <recommendedName>
        <fullName evidence="4">Cysteine-rich protein</fullName>
    </recommendedName>
</protein>
<sequence length="187" mass="20038">MKFSTVFTAAVVAVVCLLQPSAAEEQASVHLRVHTVEQSPNGAICYKACPSGQYCPRGENACRKPTGNQCFNPATSLFRDGCDPGFKCDNGKCFSTFLTATFVAAVCLFQSTTAEDQASVHLRVHNVEQSDNGAICYKACPSGQYCPRGETECRAPSNNQCFNPATSLFISACDPGFKCDNGKCVYA</sequence>
<evidence type="ECO:0008006" key="4">
    <source>
        <dbReference type="Google" id="ProtNLM"/>
    </source>
</evidence>
<evidence type="ECO:0000256" key="1">
    <source>
        <dbReference type="SAM" id="SignalP"/>
    </source>
</evidence>
<dbReference type="SUPFAM" id="SSF57184">
    <property type="entry name" value="Growth factor receptor domain"/>
    <property type="match status" value="1"/>
</dbReference>
<dbReference type="EMBL" id="JASMQC010000013">
    <property type="protein sequence ID" value="KAK1940913.1"/>
    <property type="molecule type" value="Genomic_DNA"/>
</dbReference>
<dbReference type="Proteomes" id="UP001259832">
    <property type="component" value="Unassembled WGS sequence"/>
</dbReference>
<keyword evidence="1" id="KW-0732">Signal</keyword>
<name>A0AAD9LL79_9STRA</name>
<comment type="caution">
    <text evidence="2">The sequence shown here is derived from an EMBL/GenBank/DDBJ whole genome shotgun (WGS) entry which is preliminary data.</text>
</comment>
<keyword evidence="3" id="KW-1185">Reference proteome</keyword>
<accession>A0AAD9LL79</accession>
<feature type="signal peptide" evidence="1">
    <location>
        <begin position="1"/>
        <end position="23"/>
    </location>
</feature>
<reference evidence="2" key="1">
    <citation type="submission" date="2023-08" db="EMBL/GenBank/DDBJ databases">
        <title>Reference Genome Resource for the Citrus Pathogen Phytophthora citrophthora.</title>
        <authorList>
            <person name="Moller H."/>
            <person name="Coetzee B."/>
            <person name="Rose L.J."/>
            <person name="Van Niekerk J.M."/>
        </authorList>
    </citation>
    <scope>NUCLEOTIDE SEQUENCE</scope>
    <source>
        <strain evidence="2">STE-U-9442</strain>
    </source>
</reference>
<dbReference type="InterPro" id="IPR009030">
    <property type="entry name" value="Growth_fac_rcpt_cys_sf"/>
</dbReference>
<dbReference type="AlphaFoldDB" id="A0AAD9LL79"/>